<dbReference type="NCBIfam" id="TIGR01234">
    <property type="entry name" value="L-ribulokinase"/>
    <property type="match status" value="1"/>
</dbReference>
<protein>
    <recommendedName>
        <fullName evidence="7 8">Ribulokinase</fullName>
        <ecNumber evidence="7 8">2.7.1.16</ecNumber>
    </recommendedName>
</protein>
<dbReference type="PANTHER" id="PTHR43435">
    <property type="entry name" value="RIBULOKINASE"/>
    <property type="match status" value="1"/>
</dbReference>
<keyword evidence="6 8" id="KW-0119">Carbohydrate metabolism</keyword>
<dbReference type="GO" id="GO:0005524">
    <property type="term" value="F:ATP binding"/>
    <property type="evidence" value="ECO:0007669"/>
    <property type="project" value="UniProtKB-UniRule"/>
</dbReference>
<feature type="domain" description="Carbohydrate kinase FGGY C-terminal" evidence="9">
    <location>
        <begin position="292"/>
        <end position="507"/>
    </location>
</feature>
<dbReference type="PIRSF" id="PIRSF000538">
    <property type="entry name" value="GlpK"/>
    <property type="match status" value="1"/>
</dbReference>
<keyword evidence="1 8" id="KW-0808">Transferase</keyword>
<dbReference type="InterPro" id="IPR005929">
    <property type="entry name" value="Ribulokinase"/>
</dbReference>
<reference evidence="10 11" key="1">
    <citation type="submission" date="2018-10" db="EMBL/GenBank/DDBJ databases">
        <title>Genomic Encyclopedia of Archaeal and Bacterial Type Strains, Phase II (KMG-II): from individual species to whole genera.</title>
        <authorList>
            <person name="Goeker M."/>
        </authorList>
    </citation>
    <scope>NUCLEOTIDE SEQUENCE [LARGE SCALE GENOMIC DNA]</scope>
    <source>
        <strain evidence="10 11">DSM 18602</strain>
    </source>
</reference>
<proteinExistence type="inferred from homology"/>
<sequence length="559" mass="60962">MKKDSFVIGVDYGSDSVRSVIVDTSNGRELASSVFYYPRWQKGLFCDAPQNQFRQHPLDYTEGLEQTIKDCIKKAGVTVAANIKAISVDTTGSTPVAVDESGTPLALLPGFENNPHAMFVLWKDHTSIKEASEINEHATKFDINYLQYVGGIYSSEWFWAKLLRTLRTDEAVRKACYSWVEHCDWVPFLLTGGKHIADMKRGRCSAGHKAIWAAEFGGLPPDEFFSSLDPLLKGFTSRLFKDTFTSDQSAGTLCKEWADRLGLSTDVVIGVGAFDAHMGAVGGQIEPYHLSKVMGTSTCDILVAPNADMSGKLVKGICGQVDGSVIPGMAGLEAGQSAFGDTYAWFRNLLEWPLQNLLAQSTLIDAQTAAALQDEMAGKIIPELSRQAALLPIEEYSELAIDWFNGRRTPDANQELKGAISGLGLGSNAPRVFKALAEATCFGAKKIVDRFNSEGVPVKGLIGIGGVAKKSPYIMQMMADILNMPIRIHQFEHTCALGAAMFAATAAGIYPTVEEAMAAMGGGFDKEYIPQKQLEAIYNIRYKQYNQLGGFVETQTKSY</sequence>
<evidence type="ECO:0000313" key="11">
    <source>
        <dbReference type="Proteomes" id="UP000268007"/>
    </source>
</evidence>
<evidence type="ECO:0000256" key="7">
    <source>
        <dbReference type="NCBIfam" id="TIGR01234"/>
    </source>
</evidence>
<dbReference type="InterPro" id="IPR000577">
    <property type="entry name" value="Carb_kinase_FGGY"/>
</dbReference>
<comment type="catalytic activity">
    <reaction evidence="8">
        <text>L-ribulose + ATP = L-ribulose 5-phosphate + ADP + H(+)</text>
        <dbReference type="Rhea" id="RHEA:22072"/>
        <dbReference type="ChEBI" id="CHEBI:15378"/>
        <dbReference type="ChEBI" id="CHEBI:16880"/>
        <dbReference type="ChEBI" id="CHEBI:30616"/>
        <dbReference type="ChEBI" id="CHEBI:58226"/>
        <dbReference type="ChEBI" id="CHEBI:456216"/>
        <dbReference type="EC" id="2.7.1.16"/>
    </reaction>
</comment>
<dbReference type="NCBIfam" id="NF003154">
    <property type="entry name" value="PRK04123.1"/>
    <property type="match status" value="1"/>
</dbReference>
<dbReference type="Pfam" id="PF02782">
    <property type="entry name" value="FGGY_C"/>
    <property type="match status" value="1"/>
</dbReference>
<gene>
    <name evidence="10" type="ORF">BDD43_5974</name>
</gene>
<evidence type="ECO:0000256" key="5">
    <source>
        <dbReference type="ARBA" id="ARBA00022935"/>
    </source>
</evidence>
<dbReference type="GO" id="GO:0019150">
    <property type="term" value="F:D-ribulokinase activity"/>
    <property type="evidence" value="ECO:0007669"/>
    <property type="project" value="TreeGrafter"/>
</dbReference>
<dbReference type="GO" id="GO:0005737">
    <property type="term" value="C:cytoplasm"/>
    <property type="evidence" value="ECO:0007669"/>
    <property type="project" value="TreeGrafter"/>
</dbReference>
<dbReference type="Proteomes" id="UP000268007">
    <property type="component" value="Unassembled WGS sequence"/>
</dbReference>
<dbReference type="GO" id="GO:0019569">
    <property type="term" value="P:L-arabinose catabolic process to D-xylulose 5-phosphate"/>
    <property type="evidence" value="ECO:0007669"/>
    <property type="project" value="UniProtKB-UniPathway"/>
</dbReference>
<dbReference type="GO" id="GO:0008741">
    <property type="term" value="F:ribulokinase activity"/>
    <property type="evidence" value="ECO:0007669"/>
    <property type="project" value="UniProtKB-UniRule"/>
</dbReference>
<name>A0A495JA61_9SPHI</name>
<evidence type="ECO:0000256" key="2">
    <source>
        <dbReference type="ARBA" id="ARBA00022741"/>
    </source>
</evidence>
<comment type="pathway">
    <text evidence="8">Carbohydrate degradation; L-arabinose degradation via L-ribulose; D-xylulose 5-phosphate from L-arabinose (bacterial route): step 2/3.</text>
</comment>
<accession>A0A495JA61</accession>
<evidence type="ECO:0000313" key="10">
    <source>
        <dbReference type="EMBL" id="RKR85703.1"/>
    </source>
</evidence>
<evidence type="ECO:0000256" key="8">
    <source>
        <dbReference type="RuleBase" id="RU003455"/>
    </source>
</evidence>
<dbReference type="Gene3D" id="1.20.58.2240">
    <property type="match status" value="1"/>
</dbReference>
<evidence type="ECO:0000259" key="9">
    <source>
        <dbReference type="Pfam" id="PF02782"/>
    </source>
</evidence>
<dbReference type="EMBL" id="RBKU01000001">
    <property type="protein sequence ID" value="RKR85703.1"/>
    <property type="molecule type" value="Genomic_DNA"/>
</dbReference>
<dbReference type="CDD" id="cd07781">
    <property type="entry name" value="ASKHA_NBD_FGGY_L-RBK"/>
    <property type="match status" value="1"/>
</dbReference>
<keyword evidence="11" id="KW-1185">Reference proteome</keyword>
<comment type="caution">
    <text evidence="10">The sequence shown here is derived from an EMBL/GenBank/DDBJ whole genome shotgun (WGS) entry which is preliminary data.</text>
</comment>
<dbReference type="AlphaFoldDB" id="A0A495JA61"/>
<dbReference type="InterPro" id="IPR018485">
    <property type="entry name" value="FGGY_C"/>
</dbReference>
<evidence type="ECO:0000256" key="6">
    <source>
        <dbReference type="ARBA" id="ARBA00023277"/>
    </source>
</evidence>
<keyword evidence="2" id="KW-0547">Nucleotide-binding</keyword>
<evidence type="ECO:0000256" key="3">
    <source>
        <dbReference type="ARBA" id="ARBA00022777"/>
    </source>
</evidence>
<dbReference type="OrthoDB" id="9805576at2"/>
<keyword evidence="3 8" id="KW-0418">Kinase</keyword>
<dbReference type="UniPathway" id="UPA00145">
    <property type="reaction ID" value="UER00566"/>
</dbReference>
<dbReference type="EC" id="2.7.1.16" evidence="7 8"/>
<organism evidence="10 11">
    <name type="scientific">Mucilaginibacter gracilis</name>
    <dbReference type="NCBI Taxonomy" id="423350"/>
    <lineage>
        <taxon>Bacteria</taxon>
        <taxon>Pseudomonadati</taxon>
        <taxon>Bacteroidota</taxon>
        <taxon>Sphingobacteriia</taxon>
        <taxon>Sphingobacteriales</taxon>
        <taxon>Sphingobacteriaceae</taxon>
        <taxon>Mucilaginibacter</taxon>
    </lineage>
</organism>
<dbReference type="RefSeq" id="WP_121201731.1">
    <property type="nucleotide sequence ID" value="NZ_RBKU01000001.1"/>
</dbReference>
<dbReference type="Gene3D" id="3.30.420.40">
    <property type="match status" value="1"/>
</dbReference>
<comment type="similarity">
    <text evidence="8">Belongs to the ribulokinase family.</text>
</comment>
<dbReference type="SUPFAM" id="SSF53067">
    <property type="entry name" value="Actin-like ATPase domain"/>
    <property type="match status" value="2"/>
</dbReference>
<evidence type="ECO:0000256" key="4">
    <source>
        <dbReference type="ARBA" id="ARBA00022840"/>
    </source>
</evidence>
<keyword evidence="4" id="KW-0067">ATP-binding</keyword>
<evidence type="ECO:0000256" key="1">
    <source>
        <dbReference type="ARBA" id="ARBA00022679"/>
    </source>
</evidence>
<dbReference type="PANTHER" id="PTHR43435:SF4">
    <property type="entry name" value="FGGY CARBOHYDRATE KINASE DOMAIN-CONTAINING PROTEIN"/>
    <property type="match status" value="1"/>
</dbReference>
<keyword evidence="5 8" id="KW-0054">Arabinose catabolism</keyword>
<dbReference type="InterPro" id="IPR043129">
    <property type="entry name" value="ATPase_NBD"/>
</dbReference>